<accession>A0A1V3A188</accession>
<comment type="caution">
    <text evidence="1">The sequence shown here is derived from an EMBL/GenBank/DDBJ whole genome shotgun (WGS) entry which is preliminary data.</text>
</comment>
<proteinExistence type="predicted"/>
<dbReference type="Proteomes" id="UP000189177">
    <property type="component" value="Unassembled WGS sequence"/>
</dbReference>
<evidence type="ECO:0000313" key="2">
    <source>
        <dbReference type="Proteomes" id="UP000189177"/>
    </source>
</evidence>
<name>A0A1V3A188_9GAMM</name>
<dbReference type="InterPro" id="IPR029060">
    <property type="entry name" value="PIN-like_dom_sf"/>
</dbReference>
<keyword evidence="2" id="KW-1185">Reference proteome</keyword>
<dbReference type="STRING" id="252474.B1A74_01730"/>
<reference evidence="1 2" key="1">
    <citation type="submission" date="2017-02" db="EMBL/GenBank/DDBJ databases">
        <title>Genomic diversity within the haloalkaliphilic genus Thioalkalivibrio.</title>
        <authorList>
            <person name="Ahn A.-C."/>
            <person name="Meier-Kolthoff J."/>
            <person name="Overmars L."/>
            <person name="Richter M."/>
            <person name="Woyke T."/>
            <person name="Sorokin D.Y."/>
            <person name="Muyzer G."/>
        </authorList>
    </citation>
    <scope>NUCLEOTIDE SEQUENCE [LARGE SCALE GENOMIC DNA]</scope>
    <source>
        <strain evidence="1 2">HL17</strain>
    </source>
</reference>
<dbReference type="AlphaFoldDB" id="A0A1V3A188"/>
<evidence type="ECO:0000313" key="1">
    <source>
        <dbReference type="EMBL" id="OOC11137.1"/>
    </source>
</evidence>
<dbReference type="EMBL" id="MUZR01000006">
    <property type="protein sequence ID" value="OOC11137.1"/>
    <property type="molecule type" value="Genomic_DNA"/>
</dbReference>
<gene>
    <name evidence="1" type="ORF">B1A74_01730</name>
</gene>
<protein>
    <submittedName>
        <fullName evidence="1">VapC toxin family PIN domain ribonuclease</fullName>
    </submittedName>
</protein>
<organism evidence="1 2">
    <name type="scientific">Thioalkalivibrio halophilus</name>
    <dbReference type="NCBI Taxonomy" id="252474"/>
    <lineage>
        <taxon>Bacteria</taxon>
        <taxon>Pseudomonadati</taxon>
        <taxon>Pseudomonadota</taxon>
        <taxon>Gammaproteobacteria</taxon>
        <taxon>Chromatiales</taxon>
        <taxon>Ectothiorhodospiraceae</taxon>
        <taxon>Thioalkalivibrio</taxon>
    </lineage>
</organism>
<dbReference type="SUPFAM" id="SSF88723">
    <property type="entry name" value="PIN domain-like"/>
    <property type="match status" value="1"/>
</dbReference>
<dbReference type="OrthoDB" id="329172at2"/>
<sequence length="118" mass="13024">MFPLVWIDHLREGEPELEVLLHESRVLVHVFVIGELACGNLRNRGEILRLLGDLPHATRATDEEVLACIEARELMGRGIGYADAHLLASGLLTPGTRLWTRDRRLHCAAADLGVARGA</sequence>